<feature type="transmembrane region" description="Helical" evidence="3">
    <location>
        <begin position="6"/>
        <end position="30"/>
    </location>
</feature>
<sequence>MENTLVLVLFSVFMSIFGFAFLGLIIFWLGKRYFRTIVQRLFSLVLGRLFEDDYSENLMELWSATQRTSIINILEISQRAQFGKIIKRPLGSPRKFPHYDNLLFVPAQMARLPIEITENIPMKVTLGPKANKPLILEMPLIISGMAYGEALSEEARIALARGAKQVGTALNSGEGPFLAEERQEAGKYIWQVSRSPYGRNPQAIAQADMIEVQMGQGSRVGGQVIDPKSVQGKALKLMGISPDQPTVLSAGIPGIKNPWDWPRYVADLRKQAGGKPIGLKIMSGGRLETDLAVAIEAGFDVIALGGAQGGSAGSSPTLSDDFGLPSIVALIRAHRYLVEQGVRKEISLIASGGYATPGECLKALALGADAVYLGTAPLFALVHGQIGKVLPWEPLTQLVWYDSKYKDRLDIDKAAQSVANLLQSFTEEMQEGIRALGKKSLLELGPNDLVALDDWTAELTGVKKI</sequence>
<keyword evidence="3" id="KW-1133">Transmembrane helix</keyword>
<dbReference type="eggNOG" id="COG0069">
    <property type="taxonomic scope" value="Bacteria"/>
</dbReference>
<accession>W0EAP5</accession>
<evidence type="ECO:0000259" key="4">
    <source>
        <dbReference type="Pfam" id="PF01645"/>
    </source>
</evidence>
<dbReference type="GO" id="GO:0006537">
    <property type="term" value="P:glutamate biosynthetic process"/>
    <property type="evidence" value="ECO:0007669"/>
    <property type="project" value="InterPro"/>
</dbReference>
<dbReference type="EMBL" id="CP007032">
    <property type="protein sequence ID" value="AHF07940.1"/>
    <property type="molecule type" value="Genomic_DNA"/>
</dbReference>
<dbReference type="RefSeq" id="WP_006715807.1">
    <property type="nucleotide sequence ID" value="NZ_CP007032.1"/>
</dbReference>
<evidence type="ECO:0000256" key="2">
    <source>
        <dbReference type="PIRNR" id="PIRNR006429"/>
    </source>
</evidence>
<evidence type="ECO:0000313" key="5">
    <source>
        <dbReference type="EMBL" id="AHF07940.1"/>
    </source>
</evidence>
<organism evidence="5 6">
    <name type="scientific">Desulfitobacterium metallireducens DSM 15288</name>
    <dbReference type="NCBI Taxonomy" id="871968"/>
    <lineage>
        <taxon>Bacteria</taxon>
        <taxon>Bacillati</taxon>
        <taxon>Bacillota</taxon>
        <taxon>Clostridia</taxon>
        <taxon>Eubacteriales</taxon>
        <taxon>Desulfitobacteriaceae</taxon>
        <taxon>Desulfitobacterium</taxon>
    </lineage>
</organism>
<evidence type="ECO:0000256" key="3">
    <source>
        <dbReference type="SAM" id="Phobius"/>
    </source>
</evidence>
<name>W0EAP5_9FIRM</name>
<dbReference type="Gene3D" id="3.20.20.70">
    <property type="entry name" value="Aldolase class I"/>
    <property type="match status" value="1"/>
</dbReference>
<dbReference type="PANTHER" id="PTHR43819:SF1">
    <property type="entry name" value="ARCHAEAL-TYPE GLUTAMATE SYNTHASE [NADPH]"/>
    <property type="match status" value="1"/>
</dbReference>
<feature type="domain" description="Glutamate synthase" evidence="4">
    <location>
        <begin position="101"/>
        <end position="438"/>
    </location>
</feature>
<gene>
    <name evidence="5" type="ORF">DESME_13565</name>
</gene>
<dbReference type="GO" id="GO:0015930">
    <property type="term" value="F:glutamate synthase activity"/>
    <property type="evidence" value="ECO:0007669"/>
    <property type="project" value="InterPro"/>
</dbReference>
<protein>
    <submittedName>
        <fullName evidence="5">Ferredoxin-dependent glutamate synthase</fullName>
    </submittedName>
</protein>
<dbReference type="Proteomes" id="UP000010847">
    <property type="component" value="Chromosome"/>
</dbReference>
<dbReference type="InterPro" id="IPR002932">
    <property type="entry name" value="Glu_synthdom"/>
</dbReference>
<comment type="similarity">
    <text evidence="1 2">Belongs to the glutamate synthase family.</text>
</comment>
<evidence type="ECO:0000313" key="6">
    <source>
        <dbReference type="Proteomes" id="UP000010847"/>
    </source>
</evidence>
<dbReference type="InterPro" id="IPR013785">
    <property type="entry name" value="Aldolase_TIM"/>
</dbReference>
<dbReference type="CDD" id="cd02808">
    <property type="entry name" value="GltS_FMN"/>
    <property type="match status" value="1"/>
</dbReference>
<dbReference type="OrthoDB" id="9758182at2"/>
<dbReference type="KEGG" id="dmt:DESME_13565"/>
<dbReference type="Pfam" id="PF01645">
    <property type="entry name" value="Glu_synthase"/>
    <property type="match status" value="1"/>
</dbReference>
<dbReference type="STRING" id="871968.DESME_13565"/>
<proteinExistence type="inferred from homology"/>
<dbReference type="PANTHER" id="PTHR43819">
    <property type="entry name" value="ARCHAEAL-TYPE GLUTAMATE SYNTHASE [NADPH]"/>
    <property type="match status" value="1"/>
</dbReference>
<dbReference type="HOGENOM" id="CLU_023342_2_1_9"/>
<keyword evidence="6" id="KW-1185">Reference proteome</keyword>
<evidence type="ECO:0000256" key="1">
    <source>
        <dbReference type="ARBA" id="ARBA00009716"/>
    </source>
</evidence>
<dbReference type="InterPro" id="IPR024188">
    <property type="entry name" value="GltB"/>
</dbReference>
<dbReference type="AlphaFoldDB" id="W0EAP5"/>
<dbReference type="SUPFAM" id="SSF51395">
    <property type="entry name" value="FMN-linked oxidoreductases"/>
    <property type="match status" value="1"/>
</dbReference>
<reference evidence="5 6" key="1">
    <citation type="submission" date="2013-12" db="EMBL/GenBank/DDBJ databases">
        <authorList>
            <consortium name="DOE Joint Genome Institute"/>
            <person name="Smidt H."/>
            <person name="Huntemann M."/>
            <person name="Han J."/>
            <person name="Chen A."/>
            <person name="Kyrpides N."/>
            <person name="Mavromatis K."/>
            <person name="Markowitz V."/>
            <person name="Palaniappan K."/>
            <person name="Ivanova N."/>
            <person name="Schaumberg A."/>
            <person name="Pati A."/>
            <person name="Liolios K."/>
            <person name="Nordberg H.P."/>
            <person name="Cantor M.N."/>
            <person name="Hua S.X."/>
            <person name="Woyke T."/>
        </authorList>
    </citation>
    <scope>NUCLEOTIDE SEQUENCE [LARGE SCALE GENOMIC DNA]</scope>
    <source>
        <strain evidence="6">DSM 15288</strain>
    </source>
</reference>
<keyword evidence="3" id="KW-0472">Membrane</keyword>
<keyword evidence="3" id="KW-0812">Transmembrane</keyword>
<dbReference type="PIRSF" id="PIRSF006429">
    <property type="entry name" value="GOGAT_lg_2"/>
    <property type="match status" value="1"/>
</dbReference>